<feature type="compositionally biased region" description="Low complexity" evidence="1">
    <location>
        <begin position="28"/>
        <end position="66"/>
    </location>
</feature>
<evidence type="ECO:0000256" key="2">
    <source>
        <dbReference type="SAM" id="SignalP"/>
    </source>
</evidence>
<sequence length="113" mass="11196">MKSPHLAGPNALLMLVAALAGCAPRTLPASFPASSAASPQAAEAPSPRIGVALSEEPPLPGEPAAGWVGLEPAGGAGADPHQHHHHHHHAPAPATPPEGGPAAARPEEPVHAH</sequence>
<protein>
    <recommendedName>
        <fullName evidence="5">Secreted protein</fullName>
    </recommendedName>
</protein>
<evidence type="ECO:0000256" key="1">
    <source>
        <dbReference type="SAM" id="MobiDB-lite"/>
    </source>
</evidence>
<keyword evidence="4" id="KW-1185">Reference proteome</keyword>
<evidence type="ECO:0000313" key="3">
    <source>
        <dbReference type="EMBL" id="MDC0680567.1"/>
    </source>
</evidence>
<proteinExistence type="predicted"/>
<name>A0ABT5C2C6_9BACT</name>
<feature type="signal peptide" evidence="2">
    <location>
        <begin position="1"/>
        <end position="20"/>
    </location>
</feature>
<accession>A0ABT5C2C6</accession>
<feature type="chain" id="PRO_5045997145" description="Secreted protein" evidence="2">
    <location>
        <begin position="21"/>
        <end position="113"/>
    </location>
</feature>
<gene>
    <name evidence="3" type="ORF">POL72_22705</name>
</gene>
<organism evidence="3 4">
    <name type="scientific">Sorangium atrum</name>
    <dbReference type="NCBI Taxonomy" id="2995308"/>
    <lineage>
        <taxon>Bacteria</taxon>
        <taxon>Pseudomonadati</taxon>
        <taxon>Myxococcota</taxon>
        <taxon>Polyangia</taxon>
        <taxon>Polyangiales</taxon>
        <taxon>Polyangiaceae</taxon>
        <taxon>Sorangium</taxon>
    </lineage>
</organism>
<feature type="region of interest" description="Disordered" evidence="1">
    <location>
        <begin position="26"/>
        <end position="113"/>
    </location>
</feature>
<keyword evidence="2" id="KW-0732">Signal</keyword>
<reference evidence="3 4" key="1">
    <citation type="submission" date="2023-01" db="EMBL/GenBank/DDBJ databases">
        <title>Minimal conservation of predation-associated metabolite biosynthetic gene clusters underscores biosynthetic potential of Myxococcota including descriptions for ten novel species: Archangium lansinium sp. nov., Myxococcus landrumus sp. nov., Nannocystis bai.</title>
        <authorList>
            <person name="Ahearne A."/>
            <person name="Stevens C."/>
            <person name="Dowd S."/>
        </authorList>
    </citation>
    <scope>NUCLEOTIDE SEQUENCE [LARGE SCALE GENOMIC DNA]</scope>
    <source>
        <strain evidence="3 4">WIWO2</strain>
    </source>
</reference>
<dbReference type="PROSITE" id="PS51257">
    <property type="entry name" value="PROKAR_LIPOPROTEIN"/>
    <property type="match status" value="1"/>
</dbReference>
<evidence type="ECO:0008006" key="5">
    <source>
        <dbReference type="Google" id="ProtNLM"/>
    </source>
</evidence>
<comment type="caution">
    <text evidence="3">The sequence shown here is derived from an EMBL/GenBank/DDBJ whole genome shotgun (WGS) entry which is preliminary data.</text>
</comment>
<dbReference type="Proteomes" id="UP001217485">
    <property type="component" value="Unassembled WGS sequence"/>
</dbReference>
<dbReference type="RefSeq" id="WP_272097599.1">
    <property type="nucleotide sequence ID" value="NZ_JAQNDK010000002.1"/>
</dbReference>
<evidence type="ECO:0000313" key="4">
    <source>
        <dbReference type="Proteomes" id="UP001217485"/>
    </source>
</evidence>
<dbReference type="EMBL" id="JAQNDK010000002">
    <property type="protein sequence ID" value="MDC0680567.1"/>
    <property type="molecule type" value="Genomic_DNA"/>
</dbReference>